<keyword evidence="1" id="KW-1133">Transmembrane helix</keyword>
<evidence type="ECO:0000313" key="2">
    <source>
        <dbReference type="EMBL" id="KEQ54147.1"/>
    </source>
</evidence>
<sequence length="31" mass="3438">MQEDFFSLQAALIASLVVLIFLGWRVLGRGS</sequence>
<dbReference type="EMBL" id="JFHR01000014">
    <property type="protein sequence ID" value="KEQ54147.1"/>
    <property type="molecule type" value="Genomic_DNA"/>
</dbReference>
<dbReference type="AlphaFoldDB" id="A0A081RG24"/>
<keyword evidence="1" id="KW-0472">Membrane</keyword>
<name>A0A081RG24_SPHCR</name>
<gene>
    <name evidence="2" type="ORF">BV95_01641</name>
</gene>
<protein>
    <submittedName>
        <fullName evidence="2">Uncharacterized protein</fullName>
    </submittedName>
</protein>
<comment type="caution">
    <text evidence="2">The sequence shown here is derived from an EMBL/GenBank/DDBJ whole genome shotgun (WGS) entry which is preliminary data.</text>
</comment>
<evidence type="ECO:0000256" key="1">
    <source>
        <dbReference type="SAM" id="Phobius"/>
    </source>
</evidence>
<dbReference type="PATRIC" id="fig|46429.4.peg.1610"/>
<reference evidence="2 3" key="1">
    <citation type="submission" date="2014-02" db="EMBL/GenBank/DDBJ databases">
        <title>Whole genome sequence of Sphingobium chlorophenolicum NBRC 16172.</title>
        <authorList>
            <person name="Gan H.M."/>
            <person name="Gan H.Y."/>
            <person name="Chew T.H."/>
            <person name="Savka M.A."/>
        </authorList>
    </citation>
    <scope>NUCLEOTIDE SEQUENCE [LARGE SCALE GENOMIC DNA]</scope>
    <source>
        <strain evidence="2 3">NBRC 16172</strain>
    </source>
</reference>
<keyword evidence="1" id="KW-0812">Transmembrane</keyword>
<dbReference type="Proteomes" id="UP000028411">
    <property type="component" value="Unassembled WGS sequence"/>
</dbReference>
<organism evidence="2 3">
    <name type="scientific">Sphingobium chlorophenolicum</name>
    <dbReference type="NCBI Taxonomy" id="46429"/>
    <lineage>
        <taxon>Bacteria</taxon>
        <taxon>Pseudomonadati</taxon>
        <taxon>Pseudomonadota</taxon>
        <taxon>Alphaproteobacteria</taxon>
        <taxon>Sphingomonadales</taxon>
        <taxon>Sphingomonadaceae</taxon>
        <taxon>Sphingobium</taxon>
    </lineage>
</organism>
<accession>A0A081RG24</accession>
<feature type="transmembrane region" description="Helical" evidence="1">
    <location>
        <begin position="6"/>
        <end position="27"/>
    </location>
</feature>
<proteinExistence type="predicted"/>
<evidence type="ECO:0000313" key="3">
    <source>
        <dbReference type="Proteomes" id="UP000028411"/>
    </source>
</evidence>